<proteinExistence type="predicted"/>
<accession>A0A4Y7IZT4</accession>
<dbReference type="AlphaFoldDB" id="A0A4Y7IZT4"/>
<gene>
    <name evidence="1" type="ORF">C5167_011863</name>
</gene>
<reference evidence="1 2" key="1">
    <citation type="journal article" date="2018" name="Science">
        <title>The opium poppy genome and morphinan production.</title>
        <authorList>
            <person name="Guo L."/>
            <person name="Winzer T."/>
            <person name="Yang X."/>
            <person name="Li Y."/>
            <person name="Ning Z."/>
            <person name="He Z."/>
            <person name="Teodor R."/>
            <person name="Lu Y."/>
            <person name="Bowser T.A."/>
            <person name="Graham I.A."/>
            <person name="Ye K."/>
        </authorList>
    </citation>
    <scope>NUCLEOTIDE SEQUENCE [LARGE SCALE GENOMIC DNA]</scope>
    <source>
        <strain evidence="2">cv. HN1</strain>
        <tissue evidence="1">Leaves</tissue>
    </source>
</reference>
<organism evidence="1 2">
    <name type="scientific">Papaver somniferum</name>
    <name type="common">Opium poppy</name>
    <dbReference type="NCBI Taxonomy" id="3469"/>
    <lineage>
        <taxon>Eukaryota</taxon>
        <taxon>Viridiplantae</taxon>
        <taxon>Streptophyta</taxon>
        <taxon>Embryophyta</taxon>
        <taxon>Tracheophyta</taxon>
        <taxon>Spermatophyta</taxon>
        <taxon>Magnoliopsida</taxon>
        <taxon>Ranunculales</taxon>
        <taxon>Papaveraceae</taxon>
        <taxon>Papaveroideae</taxon>
        <taxon>Papaver</taxon>
    </lineage>
</organism>
<dbReference type="Proteomes" id="UP000316621">
    <property type="component" value="Chromosome 3"/>
</dbReference>
<name>A0A4Y7IZT4_PAPSO</name>
<dbReference type="Gramene" id="RZC53009">
    <property type="protein sequence ID" value="RZC53009"/>
    <property type="gene ID" value="C5167_011863"/>
</dbReference>
<keyword evidence="2" id="KW-1185">Reference proteome</keyword>
<evidence type="ECO:0000313" key="1">
    <source>
        <dbReference type="EMBL" id="RZC53009.1"/>
    </source>
</evidence>
<protein>
    <submittedName>
        <fullName evidence="1">Uncharacterized protein</fullName>
    </submittedName>
</protein>
<dbReference type="EMBL" id="CM010717">
    <property type="protein sequence ID" value="RZC53009.1"/>
    <property type="molecule type" value="Genomic_DNA"/>
</dbReference>
<evidence type="ECO:0000313" key="2">
    <source>
        <dbReference type="Proteomes" id="UP000316621"/>
    </source>
</evidence>
<sequence length="90" mass="10089">MGEVLRLNGNCEKDVEIGKIVIEIEIGKVEIGELDIGVEIGEVEIDEVDIEMLKLGLRVTRDEINGGSSISILNHDDQIFEEIDWRDDLP</sequence>